<evidence type="ECO:0000256" key="1">
    <source>
        <dbReference type="PIRSR" id="PIRSR000846-1"/>
    </source>
</evidence>
<dbReference type="Pfam" id="PF09830">
    <property type="entry name" value="ATP_transf"/>
    <property type="match status" value="1"/>
</dbReference>
<evidence type="ECO:0000313" key="4">
    <source>
        <dbReference type="EMBL" id="MDP1519410.1"/>
    </source>
</evidence>
<name>A0AAW8B1A7_9GAMM</name>
<feature type="domain" description="Ap4A phosphorylase 1/2 N-terminal" evidence="3">
    <location>
        <begin position="11"/>
        <end position="183"/>
    </location>
</feature>
<dbReference type="PIRSF" id="PIRSF000846">
    <property type="entry name" value="ATP_adenylyltr"/>
    <property type="match status" value="1"/>
</dbReference>
<feature type="active site" description="Nucleophile" evidence="1">
    <location>
        <position position="164"/>
    </location>
</feature>
<sequence length="308" mass="34093">MKALGAGLEYLSGKQLWDSVIHASSSAYASGALHSIPTDSHIKTELVEGVPVNFQIRVVKNLARKSAEMKRRANQAPQAKDFNPFLPYDPQLYVGELTAHYRCLLNKFNVMDHHILMVTTEFVPQLEPLSREDFLAAQLCLEARDGLVFYNGGTEAGASITHKHLQMVPLPLCPESFPFQPLFDTTSTETGKAVQSKLPFTHLVAAASQHVDIETRATHNWACYRQMASQLGLGSEEGEYPLPHNLLMTRRHLWVVPRCRERHTGLAVNALGYAGTLLVKDQQQLETLQSTGCLPLLQAVAGLPSQSE</sequence>
<dbReference type="GO" id="GO:0003877">
    <property type="term" value="F:ATP:ADP adenylyltransferase activity"/>
    <property type="evidence" value="ECO:0007669"/>
    <property type="project" value="InterPro"/>
</dbReference>
<feature type="domain" description="ATP adenylyltransferase C-terminal" evidence="2">
    <location>
        <begin position="197"/>
        <end position="300"/>
    </location>
</feature>
<organism evidence="4 5">
    <name type="scientific">Porticoccus litoralis</name>
    <dbReference type="NCBI Taxonomy" id="434086"/>
    <lineage>
        <taxon>Bacteria</taxon>
        <taxon>Pseudomonadati</taxon>
        <taxon>Pseudomonadota</taxon>
        <taxon>Gammaproteobacteria</taxon>
        <taxon>Cellvibrionales</taxon>
        <taxon>Porticoccaceae</taxon>
        <taxon>Porticoccus</taxon>
    </lineage>
</organism>
<reference evidence="4" key="1">
    <citation type="journal article" date="2010" name="Int. J. Syst. Evol. Microbiol.">
        <title>Porticoccus litoralis gen. nov., sp. nov., a gammaproteobacterium isolated from the Yellow Sea.</title>
        <authorList>
            <person name="Oh H.M."/>
            <person name="Kim H."/>
            <person name="Kim K.M."/>
            <person name="Min G.S."/>
            <person name="Cho J.C."/>
        </authorList>
    </citation>
    <scope>NUCLEOTIDE SEQUENCE</scope>
    <source>
        <strain evidence="4">DSM 25064</strain>
    </source>
</reference>
<dbReference type="RefSeq" id="WP_305168927.1">
    <property type="nucleotide sequence ID" value="NZ_JAUUUU010000001.1"/>
</dbReference>
<protein>
    <submittedName>
        <fullName evidence="4">DUF4922 domain-containing protein</fullName>
    </submittedName>
</protein>
<dbReference type="InterPro" id="IPR009163">
    <property type="entry name" value="Ap4A_phos1/2"/>
</dbReference>
<dbReference type="PANTHER" id="PTHR38420">
    <property type="entry name" value="AP-4-A PHOSPHORYLASE II"/>
    <property type="match status" value="1"/>
</dbReference>
<keyword evidence="5" id="KW-1185">Reference proteome</keyword>
<reference evidence="4" key="2">
    <citation type="submission" date="2023-08" db="EMBL/GenBank/DDBJ databases">
        <authorList>
            <person name="Luo J."/>
        </authorList>
    </citation>
    <scope>NUCLEOTIDE SEQUENCE</scope>
    <source>
        <strain evidence="4">DSM 25064</strain>
    </source>
</reference>
<dbReference type="Gene3D" id="3.30.428.70">
    <property type="match status" value="1"/>
</dbReference>
<accession>A0AAW8B1A7</accession>
<dbReference type="InterPro" id="IPR043171">
    <property type="entry name" value="Ap4A_phos1/2-like"/>
</dbReference>
<gene>
    <name evidence="4" type="ORF">Q8A57_00325</name>
</gene>
<dbReference type="GO" id="GO:0009117">
    <property type="term" value="P:nucleotide metabolic process"/>
    <property type="evidence" value="ECO:0007669"/>
    <property type="project" value="InterPro"/>
</dbReference>
<dbReference type="PANTHER" id="PTHR38420:SF1">
    <property type="entry name" value="PUTATIVE (AFU_ORTHOLOGUE AFUA_5G14690)-RELATED"/>
    <property type="match status" value="1"/>
</dbReference>
<dbReference type="InterPro" id="IPR045759">
    <property type="entry name" value="Ap4A_phos1/2_N"/>
</dbReference>
<dbReference type="AlphaFoldDB" id="A0AAW8B1A7"/>
<dbReference type="InterPro" id="IPR019200">
    <property type="entry name" value="ATP_adenylylTrfase_C"/>
</dbReference>
<comment type="caution">
    <text evidence="4">The sequence shown here is derived from an EMBL/GenBank/DDBJ whole genome shotgun (WGS) entry which is preliminary data.</text>
</comment>
<proteinExistence type="predicted"/>
<dbReference type="GO" id="GO:0005524">
    <property type="term" value="F:ATP binding"/>
    <property type="evidence" value="ECO:0007669"/>
    <property type="project" value="InterPro"/>
</dbReference>
<dbReference type="Proteomes" id="UP001178354">
    <property type="component" value="Unassembled WGS sequence"/>
</dbReference>
<evidence type="ECO:0000259" key="2">
    <source>
        <dbReference type="Pfam" id="PF09830"/>
    </source>
</evidence>
<dbReference type="InterPro" id="IPR036265">
    <property type="entry name" value="HIT-like_sf"/>
</dbReference>
<dbReference type="SUPFAM" id="SSF54197">
    <property type="entry name" value="HIT-like"/>
    <property type="match status" value="1"/>
</dbReference>
<dbReference type="EMBL" id="JAUUUU010000001">
    <property type="protein sequence ID" value="MDP1519410.1"/>
    <property type="molecule type" value="Genomic_DNA"/>
</dbReference>
<evidence type="ECO:0000313" key="5">
    <source>
        <dbReference type="Proteomes" id="UP001178354"/>
    </source>
</evidence>
<dbReference type="Pfam" id="PF19327">
    <property type="entry name" value="Ap4A_phos_N"/>
    <property type="match status" value="1"/>
</dbReference>
<evidence type="ECO:0000259" key="3">
    <source>
        <dbReference type="Pfam" id="PF19327"/>
    </source>
</evidence>